<dbReference type="InterPro" id="IPR051836">
    <property type="entry name" value="Kremen_rcpt"/>
</dbReference>
<dbReference type="PROSITE" id="PS51212">
    <property type="entry name" value="WSC"/>
    <property type="match status" value="1"/>
</dbReference>
<feature type="chain" id="PRO_5027111761" description="WSC domain-containing protein" evidence="8">
    <location>
        <begin position="32"/>
        <end position="168"/>
    </location>
</feature>
<gene>
    <name evidence="10" type="ORF">MCOR_58539</name>
</gene>
<evidence type="ECO:0000259" key="9">
    <source>
        <dbReference type="PROSITE" id="PS51212"/>
    </source>
</evidence>
<reference evidence="10 11" key="1">
    <citation type="submission" date="2020-06" db="EMBL/GenBank/DDBJ databases">
        <authorList>
            <person name="Li R."/>
            <person name="Bekaert M."/>
        </authorList>
    </citation>
    <scope>NUCLEOTIDE SEQUENCE [LARGE SCALE GENOMIC DNA]</scope>
    <source>
        <strain evidence="11">wild</strain>
    </source>
</reference>
<accession>A0A6J8F4H2</accession>
<evidence type="ECO:0000256" key="1">
    <source>
        <dbReference type="ARBA" id="ARBA00004167"/>
    </source>
</evidence>
<dbReference type="Proteomes" id="UP000507470">
    <property type="component" value="Unassembled WGS sequence"/>
</dbReference>
<feature type="compositionally biased region" description="Basic and acidic residues" evidence="7">
    <location>
        <begin position="136"/>
        <end position="150"/>
    </location>
</feature>
<protein>
    <recommendedName>
        <fullName evidence="9">WSC domain-containing protein</fullName>
    </recommendedName>
</protein>
<comment type="subcellular location">
    <subcellularLocation>
        <location evidence="1">Membrane</location>
        <topology evidence="1">Single-pass membrane protein</topology>
    </subcellularLocation>
</comment>
<name>A0A6J8F4H2_MYTCO</name>
<proteinExistence type="predicted"/>
<keyword evidence="6" id="KW-0325">Glycoprotein</keyword>
<keyword evidence="11" id="KW-1185">Reference proteome</keyword>
<dbReference type="AlphaFoldDB" id="A0A6J8F4H2"/>
<keyword evidence="3 8" id="KW-0732">Signal</keyword>
<feature type="signal peptide" evidence="8">
    <location>
        <begin position="1"/>
        <end position="31"/>
    </location>
</feature>
<evidence type="ECO:0000313" key="11">
    <source>
        <dbReference type="Proteomes" id="UP000507470"/>
    </source>
</evidence>
<evidence type="ECO:0000256" key="5">
    <source>
        <dbReference type="ARBA" id="ARBA00023136"/>
    </source>
</evidence>
<keyword evidence="2" id="KW-0812">Transmembrane</keyword>
<dbReference type="InterPro" id="IPR002889">
    <property type="entry name" value="WSC_carb-bd"/>
</dbReference>
<dbReference type="PANTHER" id="PTHR24269:SF16">
    <property type="entry name" value="PROTEIN SLG1"/>
    <property type="match status" value="1"/>
</dbReference>
<evidence type="ECO:0000256" key="7">
    <source>
        <dbReference type="SAM" id="MobiDB-lite"/>
    </source>
</evidence>
<keyword evidence="5" id="KW-0472">Membrane</keyword>
<dbReference type="SMART" id="SM00321">
    <property type="entry name" value="WSC"/>
    <property type="match status" value="1"/>
</dbReference>
<dbReference type="Pfam" id="PF01822">
    <property type="entry name" value="WSC"/>
    <property type="match status" value="1"/>
</dbReference>
<evidence type="ECO:0000256" key="2">
    <source>
        <dbReference type="ARBA" id="ARBA00022692"/>
    </source>
</evidence>
<feature type="region of interest" description="Disordered" evidence="7">
    <location>
        <begin position="131"/>
        <end position="150"/>
    </location>
</feature>
<dbReference type="GO" id="GO:0005886">
    <property type="term" value="C:plasma membrane"/>
    <property type="evidence" value="ECO:0007669"/>
    <property type="project" value="TreeGrafter"/>
</dbReference>
<dbReference type="PANTHER" id="PTHR24269">
    <property type="entry name" value="KREMEN PROTEIN"/>
    <property type="match status" value="1"/>
</dbReference>
<evidence type="ECO:0000313" key="10">
    <source>
        <dbReference type="EMBL" id="CAC5426873.1"/>
    </source>
</evidence>
<organism evidence="10 11">
    <name type="scientific">Mytilus coruscus</name>
    <name type="common">Sea mussel</name>
    <dbReference type="NCBI Taxonomy" id="42192"/>
    <lineage>
        <taxon>Eukaryota</taxon>
        <taxon>Metazoa</taxon>
        <taxon>Spiralia</taxon>
        <taxon>Lophotrochozoa</taxon>
        <taxon>Mollusca</taxon>
        <taxon>Bivalvia</taxon>
        <taxon>Autobranchia</taxon>
        <taxon>Pteriomorphia</taxon>
        <taxon>Mytilida</taxon>
        <taxon>Mytiloidea</taxon>
        <taxon>Mytilidae</taxon>
        <taxon>Mytilinae</taxon>
        <taxon>Mytilus</taxon>
    </lineage>
</organism>
<dbReference type="OrthoDB" id="6064659at2759"/>
<evidence type="ECO:0000256" key="6">
    <source>
        <dbReference type="ARBA" id="ARBA00023180"/>
    </source>
</evidence>
<evidence type="ECO:0000256" key="4">
    <source>
        <dbReference type="ARBA" id="ARBA00022989"/>
    </source>
</evidence>
<sequence length="168" mass="18872">MGVYVEEELIKMRSLFVCILVFVGTHQLVCSDEIGQCVSLIEQVAEGYLGCLKDIDNTMLPSRTVKGIPDLTLKKCQQQCQGYTFLGLQYANECFCGNNLNTDRFKSVPESDCNMKCSGENRMCGSAHRNSVYRGEPPHGGDNTTHEDKSKERYARYTVLIMKPNILV</sequence>
<evidence type="ECO:0000256" key="3">
    <source>
        <dbReference type="ARBA" id="ARBA00022729"/>
    </source>
</evidence>
<dbReference type="EMBL" id="CACVKT020010483">
    <property type="protein sequence ID" value="CAC5426873.1"/>
    <property type="molecule type" value="Genomic_DNA"/>
</dbReference>
<keyword evidence="4" id="KW-1133">Transmembrane helix</keyword>
<evidence type="ECO:0000256" key="8">
    <source>
        <dbReference type="SAM" id="SignalP"/>
    </source>
</evidence>
<feature type="domain" description="WSC" evidence="9">
    <location>
        <begin position="45"/>
        <end position="136"/>
    </location>
</feature>